<dbReference type="AlphaFoldDB" id="A0A1H0SX38"/>
<organism evidence="1 2">
    <name type="scientific">Paracidovorax cattleyae</name>
    <dbReference type="NCBI Taxonomy" id="80868"/>
    <lineage>
        <taxon>Bacteria</taxon>
        <taxon>Pseudomonadati</taxon>
        <taxon>Pseudomonadota</taxon>
        <taxon>Betaproteobacteria</taxon>
        <taxon>Burkholderiales</taxon>
        <taxon>Comamonadaceae</taxon>
        <taxon>Paracidovorax</taxon>
    </lineage>
</organism>
<dbReference type="EMBL" id="FNJL01000013">
    <property type="protein sequence ID" value="SDP45886.1"/>
    <property type="molecule type" value="Genomic_DNA"/>
</dbReference>
<dbReference type="OrthoDB" id="9177860at2"/>
<sequence>MEICFVAPAAQFAAAIGASVRGSTRTQSEFDRYMVTDQKLSDGLSEMYAQGLQSGQALRNAVPTRT</sequence>
<dbReference type="Proteomes" id="UP000199317">
    <property type="component" value="Unassembled WGS sequence"/>
</dbReference>
<accession>A0A1H0SX38</accession>
<evidence type="ECO:0000313" key="2">
    <source>
        <dbReference type="Proteomes" id="UP000199317"/>
    </source>
</evidence>
<gene>
    <name evidence="1" type="ORF">SAMN04489708_11398</name>
</gene>
<name>A0A1H0SX38_9BURK</name>
<protein>
    <submittedName>
        <fullName evidence="1">Methyl-accepting chemotaxis protein</fullName>
    </submittedName>
</protein>
<dbReference type="RefSeq" id="WP_092834814.1">
    <property type="nucleotide sequence ID" value="NZ_CP028290.1"/>
</dbReference>
<proteinExistence type="predicted"/>
<keyword evidence="2" id="KW-1185">Reference proteome</keyword>
<evidence type="ECO:0000313" key="1">
    <source>
        <dbReference type="EMBL" id="SDP45886.1"/>
    </source>
</evidence>
<reference evidence="2" key="1">
    <citation type="submission" date="2016-10" db="EMBL/GenBank/DDBJ databases">
        <authorList>
            <person name="Varghese N."/>
            <person name="Submissions S."/>
        </authorList>
    </citation>
    <scope>NUCLEOTIDE SEQUENCE [LARGE SCALE GENOMIC DNA]</scope>
    <source>
        <strain evidence="2">DSM 17101</strain>
    </source>
</reference>